<dbReference type="Proteomes" id="UP000002432">
    <property type="component" value="Chromosome"/>
</dbReference>
<feature type="transmembrane region" description="Helical" evidence="8">
    <location>
        <begin position="62"/>
        <end position="83"/>
    </location>
</feature>
<proteinExistence type="inferred from homology"/>
<keyword evidence="3" id="KW-0813">Transport</keyword>
<feature type="transmembrane region" description="Helical" evidence="8">
    <location>
        <begin position="197"/>
        <end position="218"/>
    </location>
</feature>
<dbReference type="GO" id="GO:0005886">
    <property type="term" value="C:plasma membrane"/>
    <property type="evidence" value="ECO:0007669"/>
    <property type="project" value="UniProtKB-SubCell"/>
</dbReference>
<evidence type="ECO:0000256" key="7">
    <source>
        <dbReference type="ARBA" id="ARBA00023136"/>
    </source>
</evidence>
<evidence type="ECO:0000256" key="1">
    <source>
        <dbReference type="ARBA" id="ARBA00004651"/>
    </source>
</evidence>
<evidence type="ECO:0000256" key="8">
    <source>
        <dbReference type="RuleBase" id="RU363041"/>
    </source>
</evidence>
<name>Q1IRJ1_KORVE</name>
<reference evidence="9 10" key="1">
    <citation type="journal article" date="2009" name="Appl. Environ. Microbiol.">
        <title>Three genomes from the phylum Acidobacteria provide insight into the lifestyles of these microorganisms in soils.</title>
        <authorList>
            <person name="Ward N.L."/>
            <person name="Challacombe J.F."/>
            <person name="Janssen P.H."/>
            <person name="Henrissat B."/>
            <person name="Coutinho P.M."/>
            <person name="Wu M."/>
            <person name="Xie G."/>
            <person name="Haft D.H."/>
            <person name="Sait M."/>
            <person name="Badger J."/>
            <person name="Barabote R.D."/>
            <person name="Bradley B."/>
            <person name="Brettin T.S."/>
            <person name="Brinkac L.M."/>
            <person name="Bruce D."/>
            <person name="Creasy T."/>
            <person name="Daugherty S.C."/>
            <person name="Davidsen T.M."/>
            <person name="DeBoy R.T."/>
            <person name="Detter J.C."/>
            <person name="Dodson R.J."/>
            <person name="Durkin A.S."/>
            <person name="Ganapathy A."/>
            <person name="Gwinn-Giglio M."/>
            <person name="Han C.S."/>
            <person name="Khouri H."/>
            <person name="Kiss H."/>
            <person name="Kothari S.P."/>
            <person name="Madupu R."/>
            <person name="Nelson K.E."/>
            <person name="Nelson W.C."/>
            <person name="Paulsen I."/>
            <person name="Penn K."/>
            <person name="Ren Q."/>
            <person name="Rosovitz M.J."/>
            <person name="Selengut J.D."/>
            <person name="Shrivastava S."/>
            <person name="Sullivan S.A."/>
            <person name="Tapia R."/>
            <person name="Thompson L.S."/>
            <person name="Watkins K.L."/>
            <person name="Yang Q."/>
            <person name="Yu C."/>
            <person name="Zafar N."/>
            <person name="Zhou L."/>
            <person name="Kuske C.R."/>
        </authorList>
    </citation>
    <scope>NUCLEOTIDE SEQUENCE [LARGE SCALE GENOMIC DNA]</scope>
    <source>
        <strain evidence="9 10">Ellin345</strain>
    </source>
</reference>
<keyword evidence="4 8" id="KW-1003">Cell membrane</keyword>
<sequence length="276" mass="29884">MRHRFCLCDHSLRDMFTHMQMTPVHLVIAAVAAFLAGGINSVAGGGTLVTFPTLMALGLPPVIANATNTVAIWPGTVGSLWGFRREFAQTETRMRWLVIPSVIGGAAGALLLRITPPNAFEKMVPFLVLFATVIFTARAPIQRLIKSAHPEAHRTKKWFVIGLVFQMLVGLYGGYFGAGISIMMLSALSIFGMTDMLQMNALTSLFSLCINGVAALLFIWASMVYWPYVLVMAIGSILGGYGAAGLARKIGGDRVRVFVLVVGYAISALLFVKMLR</sequence>
<dbReference type="PANTHER" id="PTHR30269:SF0">
    <property type="entry name" value="MEMBRANE TRANSPORTER PROTEIN YFCA-RELATED"/>
    <property type="match status" value="1"/>
</dbReference>
<protein>
    <recommendedName>
        <fullName evidence="8">Probable membrane transporter protein</fullName>
    </recommendedName>
</protein>
<feature type="transmembrane region" description="Helical" evidence="8">
    <location>
        <begin position="95"/>
        <end position="114"/>
    </location>
</feature>
<comment type="subcellular location">
    <subcellularLocation>
        <location evidence="1 8">Cell membrane</location>
        <topology evidence="1 8">Multi-pass membrane protein</topology>
    </subcellularLocation>
</comment>
<dbReference type="STRING" id="204669.Acid345_1507"/>
<gene>
    <name evidence="9" type="ordered locus">Acid345_1507</name>
</gene>
<evidence type="ECO:0000313" key="10">
    <source>
        <dbReference type="Proteomes" id="UP000002432"/>
    </source>
</evidence>
<accession>Q1IRJ1</accession>
<keyword evidence="7 8" id="KW-0472">Membrane</keyword>
<keyword evidence="10" id="KW-1185">Reference proteome</keyword>
<dbReference type="InterPro" id="IPR002781">
    <property type="entry name" value="TM_pro_TauE-like"/>
</dbReference>
<organism evidence="9 10">
    <name type="scientific">Koribacter versatilis (strain Ellin345)</name>
    <dbReference type="NCBI Taxonomy" id="204669"/>
    <lineage>
        <taxon>Bacteria</taxon>
        <taxon>Pseudomonadati</taxon>
        <taxon>Acidobacteriota</taxon>
        <taxon>Terriglobia</taxon>
        <taxon>Terriglobales</taxon>
        <taxon>Candidatus Korobacteraceae</taxon>
        <taxon>Candidatus Korobacter</taxon>
    </lineage>
</organism>
<evidence type="ECO:0000256" key="3">
    <source>
        <dbReference type="ARBA" id="ARBA00022448"/>
    </source>
</evidence>
<keyword evidence="6 8" id="KW-1133">Transmembrane helix</keyword>
<feature type="transmembrane region" description="Helical" evidence="8">
    <location>
        <begin position="225"/>
        <end position="243"/>
    </location>
</feature>
<dbReference type="AlphaFoldDB" id="Q1IRJ1"/>
<feature type="transmembrane region" description="Helical" evidence="8">
    <location>
        <begin position="21"/>
        <end position="42"/>
    </location>
</feature>
<keyword evidence="5 8" id="KW-0812">Transmembrane</keyword>
<evidence type="ECO:0000313" key="9">
    <source>
        <dbReference type="EMBL" id="ABF40509.1"/>
    </source>
</evidence>
<dbReference type="KEGG" id="aba:Acid345_1507"/>
<evidence type="ECO:0000256" key="4">
    <source>
        <dbReference type="ARBA" id="ARBA00022475"/>
    </source>
</evidence>
<dbReference type="Pfam" id="PF01925">
    <property type="entry name" value="TauE"/>
    <property type="match status" value="1"/>
</dbReference>
<dbReference type="InterPro" id="IPR052017">
    <property type="entry name" value="TSUP"/>
</dbReference>
<evidence type="ECO:0000256" key="2">
    <source>
        <dbReference type="ARBA" id="ARBA00009142"/>
    </source>
</evidence>
<feature type="transmembrane region" description="Helical" evidence="8">
    <location>
        <begin position="120"/>
        <end position="137"/>
    </location>
</feature>
<dbReference type="EMBL" id="CP000360">
    <property type="protein sequence ID" value="ABF40509.1"/>
    <property type="molecule type" value="Genomic_DNA"/>
</dbReference>
<dbReference type="EnsemblBacteria" id="ABF40509">
    <property type="protein sequence ID" value="ABF40509"/>
    <property type="gene ID" value="Acid345_1507"/>
</dbReference>
<dbReference type="PANTHER" id="PTHR30269">
    <property type="entry name" value="TRANSMEMBRANE PROTEIN YFCA"/>
    <property type="match status" value="1"/>
</dbReference>
<evidence type="ECO:0000256" key="5">
    <source>
        <dbReference type="ARBA" id="ARBA00022692"/>
    </source>
</evidence>
<dbReference type="eggNOG" id="COG0730">
    <property type="taxonomic scope" value="Bacteria"/>
</dbReference>
<dbReference type="HOGENOM" id="CLU_045498_7_0_0"/>
<feature type="transmembrane region" description="Helical" evidence="8">
    <location>
        <begin position="255"/>
        <end position="272"/>
    </location>
</feature>
<feature type="transmembrane region" description="Helical" evidence="8">
    <location>
        <begin position="158"/>
        <end position="191"/>
    </location>
</feature>
<evidence type="ECO:0000256" key="6">
    <source>
        <dbReference type="ARBA" id="ARBA00022989"/>
    </source>
</evidence>
<comment type="similarity">
    <text evidence="2 8">Belongs to the 4-toluene sulfonate uptake permease (TSUP) (TC 2.A.102) family.</text>
</comment>